<keyword evidence="4" id="KW-1185">Reference proteome</keyword>
<dbReference type="SMART" id="SM00212">
    <property type="entry name" value="UBCc"/>
    <property type="match status" value="1"/>
</dbReference>
<dbReference type="Gene3D" id="3.10.110.10">
    <property type="entry name" value="Ubiquitin Conjugating Enzyme"/>
    <property type="match status" value="1"/>
</dbReference>
<dbReference type="InterPro" id="IPR016135">
    <property type="entry name" value="UBQ-conjugating_enzyme/RWD"/>
</dbReference>
<comment type="caution">
    <text evidence="3">The sequence shown here is derived from an EMBL/GenBank/DDBJ whole genome shotgun (WGS) entry which is preliminary data.</text>
</comment>
<dbReference type="AlphaFoldDB" id="A0AAE1N1W2"/>
<accession>A0AAE1N1W2</accession>
<evidence type="ECO:0000259" key="2">
    <source>
        <dbReference type="PROSITE" id="PS50127"/>
    </source>
</evidence>
<feature type="region of interest" description="Disordered" evidence="1">
    <location>
        <begin position="108"/>
        <end position="131"/>
    </location>
</feature>
<organism evidence="3 4">
    <name type="scientific">Acacia crassicarpa</name>
    <name type="common">northern wattle</name>
    <dbReference type="NCBI Taxonomy" id="499986"/>
    <lineage>
        <taxon>Eukaryota</taxon>
        <taxon>Viridiplantae</taxon>
        <taxon>Streptophyta</taxon>
        <taxon>Embryophyta</taxon>
        <taxon>Tracheophyta</taxon>
        <taxon>Spermatophyta</taxon>
        <taxon>Magnoliopsida</taxon>
        <taxon>eudicotyledons</taxon>
        <taxon>Gunneridae</taxon>
        <taxon>Pentapetalae</taxon>
        <taxon>rosids</taxon>
        <taxon>fabids</taxon>
        <taxon>Fabales</taxon>
        <taxon>Fabaceae</taxon>
        <taxon>Caesalpinioideae</taxon>
        <taxon>mimosoid clade</taxon>
        <taxon>Acacieae</taxon>
        <taxon>Acacia</taxon>
    </lineage>
</organism>
<gene>
    <name evidence="3" type="ORF">QN277_013039</name>
</gene>
<evidence type="ECO:0000313" key="3">
    <source>
        <dbReference type="EMBL" id="KAK4281563.1"/>
    </source>
</evidence>
<proteinExistence type="predicted"/>
<dbReference type="Proteomes" id="UP001293593">
    <property type="component" value="Unassembled WGS sequence"/>
</dbReference>
<sequence>MTNVADRRNGVVSYGLDDDGYGCSWTGIITGPRESDHEGRQYQVKLFLDKDFPDKPPSVRFHSLIRMSGVNGKTGVVNPKKFDVLANWQPEYTIGDILTHLKEKMAAPHNQKLGQPREAENGKRKRDERKRDEEGKVLVSAEFIYSCYLANVDLLELFARLGFASQSSLWTCWCAIVALQNKPRSKKVVEYACRTLSVFQCQHGTKVATFECFRSIIKERLLDSVVRVAYVAQEVLGRKRNPPKDPDFTVAAIVWTGSGDTVEVKCTFNEGEVTHEKKAKKEKKPRRSQ</sequence>
<protein>
    <recommendedName>
        <fullName evidence="2">UBC core domain-containing protein</fullName>
    </recommendedName>
</protein>
<reference evidence="3" key="1">
    <citation type="submission" date="2023-10" db="EMBL/GenBank/DDBJ databases">
        <title>Chromosome-level genome of the transformable northern wattle, Acacia crassicarpa.</title>
        <authorList>
            <person name="Massaro I."/>
            <person name="Sinha N.R."/>
            <person name="Poethig S."/>
            <person name="Leichty A.R."/>
        </authorList>
    </citation>
    <scope>NUCLEOTIDE SEQUENCE</scope>
    <source>
        <strain evidence="3">Acra3RX</strain>
        <tissue evidence="3">Leaf</tissue>
    </source>
</reference>
<dbReference type="InterPro" id="IPR000608">
    <property type="entry name" value="UBC"/>
</dbReference>
<dbReference type="PANTHER" id="PTHR24068">
    <property type="entry name" value="UBIQUITIN-CONJUGATING ENZYME E2"/>
    <property type="match status" value="1"/>
</dbReference>
<dbReference type="Pfam" id="PF00179">
    <property type="entry name" value="UQ_con"/>
    <property type="match status" value="1"/>
</dbReference>
<name>A0AAE1N1W2_9FABA</name>
<dbReference type="EMBL" id="JAWXYG010000002">
    <property type="protein sequence ID" value="KAK4281563.1"/>
    <property type="molecule type" value="Genomic_DNA"/>
</dbReference>
<dbReference type="SUPFAM" id="SSF54495">
    <property type="entry name" value="UBC-like"/>
    <property type="match status" value="1"/>
</dbReference>
<feature type="domain" description="UBC core" evidence="2">
    <location>
        <begin position="1"/>
        <end position="144"/>
    </location>
</feature>
<evidence type="ECO:0000256" key="1">
    <source>
        <dbReference type="SAM" id="MobiDB-lite"/>
    </source>
</evidence>
<evidence type="ECO:0000313" key="4">
    <source>
        <dbReference type="Proteomes" id="UP001293593"/>
    </source>
</evidence>
<dbReference type="PROSITE" id="PS50127">
    <property type="entry name" value="UBC_2"/>
    <property type="match status" value="1"/>
</dbReference>